<evidence type="ECO:0000256" key="5">
    <source>
        <dbReference type="SAM" id="MobiDB-lite"/>
    </source>
</evidence>
<dbReference type="Gene3D" id="3.20.110.10">
    <property type="entry name" value="Glycoside hydrolase 38, N terminal domain"/>
    <property type="match status" value="1"/>
</dbReference>
<feature type="compositionally biased region" description="Basic and acidic residues" evidence="5">
    <location>
        <begin position="815"/>
        <end position="825"/>
    </location>
</feature>
<evidence type="ECO:0000256" key="3">
    <source>
        <dbReference type="ARBA" id="ARBA00022801"/>
    </source>
</evidence>
<name>A0ABW0I3D3_9BACL</name>
<dbReference type="PANTHER" id="PTHR46017">
    <property type="entry name" value="ALPHA-MANNOSIDASE 2C1"/>
    <property type="match status" value="1"/>
</dbReference>
<dbReference type="InterPro" id="IPR000602">
    <property type="entry name" value="Glyco_hydro_38_N"/>
</dbReference>
<dbReference type="InterPro" id="IPR011682">
    <property type="entry name" value="Glyco_hydro_38_C"/>
</dbReference>
<dbReference type="Pfam" id="PF09261">
    <property type="entry name" value="Alpha-mann_mid"/>
    <property type="match status" value="1"/>
</dbReference>
<gene>
    <name evidence="7" type="ORF">ACFPOF_28045</name>
</gene>
<accession>A0ABW0I3D3</accession>
<dbReference type="Proteomes" id="UP001596113">
    <property type="component" value="Unassembled WGS sequence"/>
</dbReference>
<dbReference type="SMART" id="SM00872">
    <property type="entry name" value="Alpha-mann_mid"/>
    <property type="match status" value="1"/>
</dbReference>
<protein>
    <submittedName>
        <fullName evidence="7">Alpha-mannosidase</fullName>
    </submittedName>
</protein>
<dbReference type="InterPro" id="IPR027291">
    <property type="entry name" value="Glyco_hydro_38_N_sf"/>
</dbReference>
<dbReference type="Pfam" id="PF07748">
    <property type="entry name" value="Glyco_hydro_38C"/>
    <property type="match status" value="1"/>
</dbReference>
<dbReference type="EMBL" id="JBHSMI010000056">
    <property type="protein sequence ID" value="MFC5406602.1"/>
    <property type="molecule type" value="Genomic_DNA"/>
</dbReference>
<evidence type="ECO:0000256" key="1">
    <source>
        <dbReference type="ARBA" id="ARBA00009792"/>
    </source>
</evidence>
<keyword evidence="8" id="KW-1185">Reference proteome</keyword>
<organism evidence="7 8">
    <name type="scientific">Cohnella soli</name>
    <dbReference type="NCBI Taxonomy" id="425005"/>
    <lineage>
        <taxon>Bacteria</taxon>
        <taxon>Bacillati</taxon>
        <taxon>Bacillota</taxon>
        <taxon>Bacilli</taxon>
        <taxon>Bacillales</taxon>
        <taxon>Paenibacillaceae</taxon>
        <taxon>Cohnella</taxon>
    </lineage>
</organism>
<dbReference type="SUPFAM" id="SSF74650">
    <property type="entry name" value="Galactose mutarotase-like"/>
    <property type="match status" value="1"/>
</dbReference>
<comment type="similarity">
    <text evidence="1">Belongs to the glycosyl hydrolase 38 family.</text>
</comment>
<dbReference type="SUPFAM" id="SSF88713">
    <property type="entry name" value="Glycoside hydrolase/deacetylase"/>
    <property type="match status" value="1"/>
</dbReference>
<comment type="caution">
    <text evidence="7">The sequence shown here is derived from an EMBL/GenBank/DDBJ whole genome shotgun (WGS) entry which is preliminary data.</text>
</comment>
<keyword evidence="3" id="KW-0378">Hydrolase</keyword>
<feature type="domain" description="Glycoside hydrolase family 38 central" evidence="6">
    <location>
        <begin position="306"/>
        <end position="379"/>
    </location>
</feature>
<dbReference type="Pfam" id="PF01074">
    <property type="entry name" value="Glyco_hydro_38N"/>
    <property type="match status" value="1"/>
</dbReference>
<dbReference type="Gene3D" id="1.20.1270.50">
    <property type="entry name" value="Glycoside hydrolase family 38, central domain"/>
    <property type="match status" value="1"/>
</dbReference>
<evidence type="ECO:0000313" key="8">
    <source>
        <dbReference type="Proteomes" id="UP001596113"/>
    </source>
</evidence>
<dbReference type="Gene3D" id="2.70.98.30">
    <property type="entry name" value="Golgi alpha-mannosidase II, domain 4"/>
    <property type="match status" value="1"/>
</dbReference>
<dbReference type="SUPFAM" id="SSF88688">
    <property type="entry name" value="Families 57/38 glycoside transferase middle domain"/>
    <property type="match status" value="1"/>
</dbReference>
<dbReference type="PANTHER" id="PTHR46017:SF2">
    <property type="entry name" value="MANNOSYLGLYCERATE HYDROLASE"/>
    <property type="match status" value="1"/>
</dbReference>
<dbReference type="InterPro" id="IPR037094">
    <property type="entry name" value="Glyco_hydro_38_cen_sf"/>
</dbReference>
<dbReference type="InterPro" id="IPR011330">
    <property type="entry name" value="Glyco_hydro/deAcase_b/a-brl"/>
</dbReference>
<reference evidence="8" key="1">
    <citation type="journal article" date="2019" name="Int. J. Syst. Evol. Microbiol.">
        <title>The Global Catalogue of Microorganisms (GCM) 10K type strain sequencing project: providing services to taxonomists for standard genome sequencing and annotation.</title>
        <authorList>
            <consortium name="The Broad Institute Genomics Platform"/>
            <consortium name="The Broad Institute Genome Sequencing Center for Infectious Disease"/>
            <person name="Wu L."/>
            <person name="Ma J."/>
        </authorList>
    </citation>
    <scope>NUCLEOTIDE SEQUENCE [LARGE SCALE GENOMIC DNA]</scope>
    <source>
        <strain evidence="8">CGMCC 1.18575</strain>
    </source>
</reference>
<keyword evidence="2" id="KW-0479">Metal-binding</keyword>
<proteinExistence type="inferred from homology"/>
<sequence>MERHKSNDTQTKVFVISHTHWDREWYQDFQGYRVRLVYLIDELIETMEQNSAYRYFMMDGQTIVIDDYLEIRPENKERLLSLIEQGRIDVGPWYVMPDEFLPDGESLIRNLQTGIRRARSWNAEPLLAGYLPDLFGHISQMPQILQGFGIDNAVLYRGLDGRSSPSELWWEGADGSRVLTLRLEEERSYGDFYFAVRWPFEDRDFTYDGEEVVRRARDLLQLKRDRALTDRLVVWDGVDHVEIEPCLPDLLHTLNGAGLGADFQHARFDDYMRELRPLARETWPVVRGEQRFPGYAGLNHMVLANVLSSRIHLKQHNDQCETLLTRWAEPWGVFSSWEGRSYPRSFLQQSWEFLLQNHPHDSICGCSIDQVHRDMMYRFDQSRLIAESMLSEQLAYITNNIDAPWSADDRTLVLFNASQYPLDGIATADVELPSGTDASQTMRLLGGTSFRLFDAEGREMDYQVLGMETRAVNRVRPFRSVPVSESVDRIRIAFKANIPSFGYSAYRVQSFTISGPAFGEYAAESFIAPVRYTGTMRTGNLTWNNGRYILRVADNGSIGIEDLHTNRAFDGLVLFESEGDIGDGWKHIAPLRNAYAYSTGCPAEISVEADGPFFSCIKIAVTMQVPAFAGADLNGRSEETVPLRATTCLEIRKDDPVLRIQTVVDNRSRNHRFRVLFPTNFTGKHYRTNTAFDLVERTIEKPNFDGYLENWADVVPHSGLIVMNDDTCGLAVYSEGLHELTLREQKRTIALTLFRSTGDEVLTNGSDGGQLLGRLTFDYALRLFDPEQTSSAQLWAEHARFKSSDRSLTRKQGRIRHETPHRREPTLPLSNGYLTLAYNRLIVTAIKQSEDEKNVFIVRLFNAENREISDRLRFAFAVESAEYVSLNEDRPYPIRLCEDGSLDVTAKPKGIVTIGFRIAIPVDGSPRPDNHTEELES</sequence>
<feature type="region of interest" description="Disordered" evidence="5">
    <location>
        <begin position="807"/>
        <end position="826"/>
    </location>
</feature>
<evidence type="ECO:0000256" key="2">
    <source>
        <dbReference type="ARBA" id="ARBA00022723"/>
    </source>
</evidence>
<dbReference type="InterPro" id="IPR041147">
    <property type="entry name" value="GH38_C"/>
</dbReference>
<dbReference type="RefSeq" id="WP_378138699.1">
    <property type="nucleotide sequence ID" value="NZ_JBHSMI010000056.1"/>
</dbReference>
<dbReference type="InterPro" id="IPR011013">
    <property type="entry name" value="Gal_mutarotase_sf_dom"/>
</dbReference>
<keyword evidence="4" id="KW-0326">Glycosidase</keyword>
<dbReference type="InterPro" id="IPR015341">
    <property type="entry name" value="Glyco_hydro_38_cen"/>
</dbReference>
<evidence type="ECO:0000259" key="6">
    <source>
        <dbReference type="SMART" id="SM00872"/>
    </source>
</evidence>
<dbReference type="Gene3D" id="2.60.40.2210">
    <property type="match status" value="1"/>
</dbReference>
<dbReference type="Pfam" id="PF17677">
    <property type="entry name" value="Glyco_hydro38C2"/>
    <property type="match status" value="1"/>
</dbReference>
<evidence type="ECO:0000313" key="7">
    <source>
        <dbReference type="EMBL" id="MFC5406602.1"/>
    </source>
</evidence>
<dbReference type="InterPro" id="IPR028995">
    <property type="entry name" value="Glyco_hydro_57/38_cen_sf"/>
</dbReference>
<evidence type="ECO:0000256" key="4">
    <source>
        <dbReference type="ARBA" id="ARBA00023295"/>
    </source>
</evidence>